<feature type="compositionally biased region" description="Polar residues" evidence="1">
    <location>
        <begin position="116"/>
        <end position="138"/>
    </location>
</feature>
<feature type="region of interest" description="Disordered" evidence="1">
    <location>
        <begin position="230"/>
        <end position="271"/>
    </location>
</feature>
<comment type="caution">
    <text evidence="3">The sequence shown here is derived from an EMBL/GenBank/DDBJ whole genome shotgun (WGS) entry which is preliminary data.</text>
</comment>
<keyword evidence="4" id="KW-1185">Reference proteome</keyword>
<keyword evidence="2" id="KW-0472">Membrane</keyword>
<evidence type="ECO:0000256" key="1">
    <source>
        <dbReference type="SAM" id="MobiDB-lite"/>
    </source>
</evidence>
<dbReference type="AlphaFoldDB" id="A0A8H3FWX3"/>
<feature type="transmembrane region" description="Helical" evidence="2">
    <location>
        <begin position="41"/>
        <end position="63"/>
    </location>
</feature>
<evidence type="ECO:0000313" key="3">
    <source>
        <dbReference type="EMBL" id="CAF9930734.1"/>
    </source>
</evidence>
<reference evidence="3" key="1">
    <citation type="submission" date="2021-03" db="EMBL/GenBank/DDBJ databases">
        <authorList>
            <person name="Tagirdzhanova G."/>
        </authorList>
    </citation>
    <scope>NUCLEOTIDE SEQUENCE</scope>
</reference>
<protein>
    <submittedName>
        <fullName evidence="3">Uncharacterized protein</fullName>
    </submittedName>
</protein>
<name>A0A8H3FWX3_9LECA</name>
<dbReference type="Proteomes" id="UP000664203">
    <property type="component" value="Unassembled WGS sequence"/>
</dbReference>
<gene>
    <name evidence="3" type="ORF">ALECFALPRED_004717</name>
</gene>
<accession>A0A8H3FWX3</accession>
<keyword evidence="2" id="KW-1133">Transmembrane helix</keyword>
<dbReference type="EMBL" id="CAJPDR010000292">
    <property type="protein sequence ID" value="CAF9930734.1"/>
    <property type="molecule type" value="Genomic_DNA"/>
</dbReference>
<sequence>MAPAGATSISTAAHTSSISVPPHVAFPSTDSSSSGKSELSLGLGVCFGVLATVLIVALFIACVTKLQRPPRSREFQRLPLNTTSQPVIVYTRPKLPPALSIARHFSGSSSSPSSSAFNPQSNKSSARGRHSSNPSSMHSDLRPIVWPSESRYDRASSRRNSIRGGGRHAVNQRIRQGDLPNNVQRSGTERERQRVGENAVVDLPAVADAAAFAEMEQIQNREPHRILSRQARLGRRDNAGPPVAPPIAEGRVLRNHVHFQPTVEDVDESAE</sequence>
<organism evidence="3 4">
    <name type="scientific">Alectoria fallacina</name>
    <dbReference type="NCBI Taxonomy" id="1903189"/>
    <lineage>
        <taxon>Eukaryota</taxon>
        <taxon>Fungi</taxon>
        <taxon>Dikarya</taxon>
        <taxon>Ascomycota</taxon>
        <taxon>Pezizomycotina</taxon>
        <taxon>Lecanoromycetes</taxon>
        <taxon>OSLEUM clade</taxon>
        <taxon>Lecanoromycetidae</taxon>
        <taxon>Lecanorales</taxon>
        <taxon>Lecanorineae</taxon>
        <taxon>Parmeliaceae</taxon>
        <taxon>Alectoria</taxon>
    </lineage>
</organism>
<feature type="compositionally biased region" description="Low complexity" evidence="1">
    <location>
        <begin position="106"/>
        <end position="115"/>
    </location>
</feature>
<dbReference type="OrthoDB" id="10469406at2759"/>
<keyword evidence="2" id="KW-0812">Transmembrane</keyword>
<proteinExistence type="predicted"/>
<feature type="region of interest" description="Disordered" evidence="1">
    <location>
        <begin position="102"/>
        <end position="196"/>
    </location>
</feature>
<evidence type="ECO:0000313" key="4">
    <source>
        <dbReference type="Proteomes" id="UP000664203"/>
    </source>
</evidence>
<evidence type="ECO:0000256" key="2">
    <source>
        <dbReference type="SAM" id="Phobius"/>
    </source>
</evidence>